<dbReference type="RefSeq" id="WP_154453678.1">
    <property type="nucleotide sequence ID" value="NZ_CP044328.1"/>
</dbReference>
<name>A0ABX6ENK2_9HYPH</name>
<reference evidence="2" key="1">
    <citation type="submission" date="2019-09" db="EMBL/GenBank/DDBJ databases">
        <title>Isolation and complete genome sequencing of Methylocystis species.</title>
        <authorList>
            <person name="Rumah B.L."/>
            <person name="Stead C.E."/>
            <person name="Stevens B.C."/>
            <person name="Minton N.P."/>
            <person name="Grosse-Honebrink A."/>
            <person name="Zhang Y."/>
        </authorList>
    </citation>
    <scope>NUCLEOTIDE SEQUENCE [LARGE SCALE GENOMIC DNA]</scope>
    <source>
        <strain evidence="2">BRCS1</strain>
    </source>
</reference>
<keyword evidence="2" id="KW-1185">Reference proteome</keyword>
<protein>
    <recommendedName>
        <fullName evidence="3">Type II toxin-antitoxin system RelE/ParE family toxin</fullName>
    </recommendedName>
</protein>
<proteinExistence type="predicted"/>
<dbReference type="EMBL" id="CP044328">
    <property type="protein sequence ID" value="QGM95460.1"/>
    <property type="molecule type" value="Genomic_DNA"/>
</dbReference>
<dbReference type="Proteomes" id="UP000424673">
    <property type="component" value="Chromosome"/>
</dbReference>
<evidence type="ECO:0000313" key="2">
    <source>
        <dbReference type="Proteomes" id="UP000424673"/>
    </source>
</evidence>
<gene>
    <name evidence="1" type="ORF">F7D13_16230</name>
</gene>
<reference evidence="1 2" key="2">
    <citation type="journal article" date="2021" name="AMB Express">
        <title>Isolation and characterisation of Methylocystis spp. for poly-3-hydroxybutyrate production using waste methane feedstocks.</title>
        <authorList>
            <person name="Rumah B.L."/>
            <person name="Stead C.E."/>
            <person name="Claxton Stevens B.H."/>
            <person name="Minton N.P."/>
            <person name="Grosse-Honebrink A."/>
            <person name="Zhang Y."/>
        </authorList>
    </citation>
    <scope>NUCLEOTIDE SEQUENCE [LARGE SCALE GENOMIC DNA]</scope>
    <source>
        <strain evidence="1 2">BRCS1</strain>
    </source>
</reference>
<sequence length="110" mass="12679">MTKPRRFIERSDSEEYLHKAAWSVVKRQLRRAETERRGARGNARRCRGGLYKIERALTPTPYALPLRIRKAAESFVVEDAGGLALVYVYFKEDPSRQRLVNRLSGADAKE</sequence>
<accession>A0ABX6ENK2</accession>
<organism evidence="1 2">
    <name type="scientific">Methylocystis rosea</name>
    <dbReference type="NCBI Taxonomy" id="173366"/>
    <lineage>
        <taxon>Bacteria</taxon>
        <taxon>Pseudomonadati</taxon>
        <taxon>Pseudomonadota</taxon>
        <taxon>Alphaproteobacteria</taxon>
        <taxon>Hyphomicrobiales</taxon>
        <taxon>Methylocystaceae</taxon>
        <taxon>Methylocystis</taxon>
    </lineage>
</organism>
<evidence type="ECO:0000313" key="1">
    <source>
        <dbReference type="EMBL" id="QGM95460.1"/>
    </source>
</evidence>
<evidence type="ECO:0008006" key="3">
    <source>
        <dbReference type="Google" id="ProtNLM"/>
    </source>
</evidence>